<dbReference type="AlphaFoldDB" id="A0AAD1UPH7"/>
<gene>
    <name evidence="1" type="ORF">ECRASSUSDP1_LOCUS10225</name>
</gene>
<accession>A0AAD1UPH7</accession>
<name>A0AAD1UPH7_EUPCR</name>
<comment type="caution">
    <text evidence="1">The sequence shown here is derived from an EMBL/GenBank/DDBJ whole genome shotgun (WGS) entry which is preliminary data.</text>
</comment>
<dbReference type="EMBL" id="CAMPGE010010075">
    <property type="protein sequence ID" value="CAI2368929.1"/>
    <property type="molecule type" value="Genomic_DNA"/>
</dbReference>
<evidence type="ECO:0000313" key="2">
    <source>
        <dbReference type="Proteomes" id="UP001295684"/>
    </source>
</evidence>
<organism evidence="1 2">
    <name type="scientific">Euplotes crassus</name>
    <dbReference type="NCBI Taxonomy" id="5936"/>
    <lineage>
        <taxon>Eukaryota</taxon>
        <taxon>Sar</taxon>
        <taxon>Alveolata</taxon>
        <taxon>Ciliophora</taxon>
        <taxon>Intramacronucleata</taxon>
        <taxon>Spirotrichea</taxon>
        <taxon>Hypotrichia</taxon>
        <taxon>Euplotida</taxon>
        <taxon>Euplotidae</taxon>
        <taxon>Moneuplotes</taxon>
    </lineage>
</organism>
<sequence length="97" mass="11851">MMLKLKKGRNNSSRRKKTDTTFRDNYYFNCFSRAMVSEDSDSEDSDKYEYVVEYHPFLFMDFEEQIDRNYFIKINFISPFNVETLELQNIKIRIELC</sequence>
<reference evidence="1" key="1">
    <citation type="submission" date="2023-07" db="EMBL/GenBank/DDBJ databases">
        <authorList>
            <consortium name="AG Swart"/>
            <person name="Singh M."/>
            <person name="Singh A."/>
            <person name="Seah K."/>
            <person name="Emmerich C."/>
        </authorList>
    </citation>
    <scope>NUCLEOTIDE SEQUENCE</scope>
    <source>
        <strain evidence="1">DP1</strain>
    </source>
</reference>
<keyword evidence="2" id="KW-1185">Reference proteome</keyword>
<protein>
    <submittedName>
        <fullName evidence="1">Uncharacterized protein</fullName>
    </submittedName>
</protein>
<evidence type="ECO:0000313" key="1">
    <source>
        <dbReference type="EMBL" id="CAI2368929.1"/>
    </source>
</evidence>
<dbReference type="Proteomes" id="UP001295684">
    <property type="component" value="Unassembled WGS sequence"/>
</dbReference>
<proteinExistence type="predicted"/>